<keyword evidence="10" id="KW-0378">Hydrolase</keyword>
<keyword evidence="13" id="KW-0472">Membrane</keyword>
<accession>A0A1V1V661</accession>
<feature type="active site" description="Charge relay system" evidence="17">
    <location>
        <position position="128"/>
    </location>
</feature>
<evidence type="ECO:0000256" key="16">
    <source>
        <dbReference type="ARBA" id="ARBA00083871"/>
    </source>
</evidence>
<dbReference type="InterPro" id="IPR009003">
    <property type="entry name" value="Peptidase_S1_PA"/>
</dbReference>
<dbReference type="EC" id="3.4.21.107" evidence="5"/>
<evidence type="ECO:0000256" key="1">
    <source>
        <dbReference type="ARBA" id="ARBA00001772"/>
    </source>
</evidence>
<evidence type="ECO:0000256" key="12">
    <source>
        <dbReference type="ARBA" id="ARBA00022989"/>
    </source>
</evidence>
<evidence type="ECO:0000256" key="15">
    <source>
        <dbReference type="ARBA" id="ARBA00078529"/>
    </source>
</evidence>
<evidence type="ECO:0000256" key="19">
    <source>
        <dbReference type="SAM" id="MobiDB-lite"/>
    </source>
</evidence>
<evidence type="ECO:0000256" key="17">
    <source>
        <dbReference type="PIRSR" id="PIRSR611783-1"/>
    </source>
</evidence>
<keyword evidence="11" id="KW-0720">Serine protease</keyword>
<feature type="active site" description="Charge relay system" evidence="17">
    <location>
        <position position="98"/>
    </location>
</feature>
<evidence type="ECO:0000256" key="10">
    <source>
        <dbReference type="ARBA" id="ARBA00022801"/>
    </source>
</evidence>
<protein>
    <recommendedName>
        <fullName evidence="14">Serine endoprotease DegS</fullName>
        <ecNumber evidence="5">3.4.21.107</ecNumber>
    </recommendedName>
    <alternativeName>
        <fullName evidence="16">Site-1 protease DegS</fullName>
    </alternativeName>
    <alternativeName>
        <fullName evidence="15">Site-1-type intramembrane protease</fullName>
    </alternativeName>
</protein>
<dbReference type="RefSeq" id="WP_086957288.1">
    <property type="nucleotide sequence ID" value="NZ_AP018045.1"/>
</dbReference>
<evidence type="ECO:0000313" key="21">
    <source>
        <dbReference type="EMBL" id="BAX54253.1"/>
    </source>
</evidence>
<dbReference type="EMBL" id="AP018045">
    <property type="protein sequence ID" value="BAX54253.1"/>
    <property type="molecule type" value="Genomic_DNA"/>
</dbReference>
<dbReference type="FunFam" id="2.40.10.10:FF:000001">
    <property type="entry name" value="Periplasmic serine protease DegS"/>
    <property type="match status" value="1"/>
</dbReference>
<proteinExistence type="inferred from homology"/>
<dbReference type="CDD" id="cd06777">
    <property type="entry name" value="cpPDZ_DegS"/>
    <property type="match status" value="1"/>
</dbReference>
<dbReference type="Gene3D" id="2.40.10.10">
    <property type="entry name" value="Trypsin-like serine proteases"/>
    <property type="match status" value="2"/>
</dbReference>
<dbReference type="InterPro" id="IPR001940">
    <property type="entry name" value="Peptidase_S1C"/>
</dbReference>
<dbReference type="AlphaFoldDB" id="A0A1V1V661"/>
<gene>
    <name evidence="22" type="primary">degS</name>
    <name evidence="22" type="ORF">IC627_01830</name>
    <name evidence="21" type="ORF">PDPUS_1_02879</name>
</gene>
<feature type="active site" description="Charge relay system" evidence="17">
    <location>
        <position position="202"/>
    </location>
</feature>
<reference evidence="23" key="2">
    <citation type="submission" date="2017-05" db="EMBL/GenBank/DDBJ databases">
        <title>Whole genome sequence of fish pathogenic bacteria, Photobacterium damselae subsp. piscicida, strain 91-197, isolated from hybrid striped bass (Morone sp.) in USA.</title>
        <authorList>
            <person name="Teru Y."/>
            <person name="Hikima J."/>
            <person name="Kono T."/>
            <person name="Sakai M."/>
            <person name="Takano T."/>
            <person name="Hawke J.P."/>
            <person name="Takeyama H."/>
            <person name="Aoki T."/>
        </authorList>
    </citation>
    <scope>NUCLEOTIDE SEQUENCE [LARGE SCALE GENOMIC DNA]</scope>
    <source>
        <strain evidence="23">91-197</strain>
    </source>
</reference>
<dbReference type="GO" id="GO:0042597">
    <property type="term" value="C:periplasmic space"/>
    <property type="evidence" value="ECO:0007669"/>
    <property type="project" value="TreeGrafter"/>
</dbReference>
<dbReference type="PANTHER" id="PTHR22939:SF101">
    <property type="entry name" value="PERIPLASMIC PH-DEPENDENT SERINE ENDOPROTEASE DEGQ"/>
    <property type="match status" value="1"/>
</dbReference>
<keyword evidence="6" id="KW-1003">Cell membrane</keyword>
<evidence type="ECO:0000256" key="4">
    <source>
        <dbReference type="ARBA" id="ARBA00011233"/>
    </source>
</evidence>
<feature type="region of interest" description="Disordered" evidence="19">
    <location>
        <begin position="352"/>
        <end position="371"/>
    </location>
</feature>
<comment type="catalytic activity">
    <reaction evidence="1">
        <text>Acts on substrates that are at least partially unfolded. The cleavage site P1 residue is normally between a pair of hydrophobic residues, such as Val-|-Val.</text>
        <dbReference type="EC" id="3.4.21.107"/>
    </reaction>
</comment>
<dbReference type="SMART" id="SM00228">
    <property type="entry name" value="PDZ"/>
    <property type="match status" value="1"/>
</dbReference>
<evidence type="ECO:0000256" key="18">
    <source>
        <dbReference type="PIRSR" id="PIRSR611783-2"/>
    </source>
</evidence>
<evidence type="ECO:0000256" key="6">
    <source>
        <dbReference type="ARBA" id="ARBA00022475"/>
    </source>
</evidence>
<reference evidence="22 24" key="3">
    <citation type="submission" date="2020-09" db="EMBL/GenBank/DDBJ databases">
        <title>Complete, closed and curated genome sequences of Photobacterium damselae subsp. piscicida isolates from Australia indicate localised evolution and additional plasmid-borne pathogenicity mechanisms.</title>
        <authorList>
            <person name="Baseggio L."/>
            <person name="Silayeva O."/>
            <person name="Buller N."/>
            <person name="Landos M."/>
            <person name="Engelstaedter J."/>
            <person name="Barnes A.C."/>
        </authorList>
    </citation>
    <scope>NUCLEOTIDE SEQUENCE [LARGE SCALE GENOMIC DNA]</scope>
    <source>
        <strain evidence="22 24">AS-16-0540-1</strain>
    </source>
</reference>
<dbReference type="InterPro" id="IPR036034">
    <property type="entry name" value="PDZ_sf"/>
</dbReference>
<evidence type="ECO:0000256" key="3">
    <source>
        <dbReference type="ARBA" id="ARBA00010541"/>
    </source>
</evidence>
<reference evidence="21" key="1">
    <citation type="journal article" date="2017" name="Genome Announc.">
        <title>Whole-Genome Sequence of Photobacterium damselae subsp. piscicida Strain 91-197, Isolated from Hybrid Striped Bass (Morone sp.) in the United States.</title>
        <authorList>
            <person name="Teru Y."/>
            <person name="Hikima J."/>
            <person name="Kono T."/>
            <person name="Sakai M."/>
            <person name="Takano T."/>
            <person name="Hawke J.P."/>
            <person name="Takeyama H."/>
            <person name="Aoki T."/>
        </authorList>
    </citation>
    <scope>NUCLEOTIDE SEQUENCE</scope>
    <source>
        <strain evidence="21">91-197</strain>
    </source>
</reference>
<keyword evidence="8" id="KW-0645">Protease</keyword>
<dbReference type="InterPro" id="IPR011783">
    <property type="entry name" value="Pept_S1C_DegS"/>
</dbReference>
<evidence type="ECO:0000256" key="5">
    <source>
        <dbReference type="ARBA" id="ARBA00013035"/>
    </source>
</evidence>
<evidence type="ECO:0000256" key="2">
    <source>
        <dbReference type="ARBA" id="ARBA00004377"/>
    </source>
</evidence>
<dbReference type="Gene3D" id="2.30.42.10">
    <property type="match status" value="1"/>
</dbReference>
<dbReference type="GO" id="GO:0005886">
    <property type="term" value="C:plasma membrane"/>
    <property type="evidence" value="ECO:0007669"/>
    <property type="project" value="UniProtKB-SubCell"/>
</dbReference>
<dbReference type="GO" id="GO:0006515">
    <property type="term" value="P:protein quality control for misfolded or incompletely synthesized proteins"/>
    <property type="evidence" value="ECO:0007669"/>
    <property type="project" value="TreeGrafter"/>
</dbReference>
<evidence type="ECO:0000313" key="22">
    <source>
        <dbReference type="EMBL" id="QOD56843.1"/>
    </source>
</evidence>
<organism evidence="21 23">
    <name type="scientific">Photobacterium damsela subsp. piscicida</name>
    <name type="common">Pasteurella piscicida</name>
    <dbReference type="NCBI Taxonomy" id="38294"/>
    <lineage>
        <taxon>Bacteria</taxon>
        <taxon>Pseudomonadati</taxon>
        <taxon>Pseudomonadota</taxon>
        <taxon>Gammaproteobacteria</taxon>
        <taxon>Vibrionales</taxon>
        <taxon>Vibrionaceae</taxon>
        <taxon>Photobacterium</taxon>
    </lineage>
</organism>
<feature type="binding site" evidence="18">
    <location>
        <begin position="258"/>
        <end position="263"/>
    </location>
    <ligand>
        <name>substrate</name>
    </ligand>
</feature>
<evidence type="ECO:0000256" key="7">
    <source>
        <dbReference type="ARBA" id="ARBA00022519"/>
    </source>
</evidence>
<evidence type="ECO:0000256" key="8">
    <source>
        <dbReference type="ARBA" id="ARBA00022670"/>
    </source>
</evidence>
<dbReference type="NCBIfam" id="NF008147">
    <property type="entry name" value="PRK10898.1"/>
    <property type="match status" value="1"/>
</dbReference>
<dbReference type="InterPro" id="IPR043504">
    <property type="entry name" value="Peptidase_S1_PA_chymotrypsin"/>
</dbReference>
<dbReference type="Proteomes" id="UP000218676">
    <property type="component" value="Chromosome 1"/>
</dbReference>
<evidence type="ECO:0000256" key="9">
    <source>
        <dbReference type="ARBA" id="ARBA00022692"/>
    </source>
</evidence>
<keyword evidence="9" id="KW-0812">Transmembrane</keyword>
<dbReference type="PROSITE" id="PS50106">
    <property type="entry name" value="PDZ"/>
    <property type="match status" value="1"/>
</dbReference>
<dbReference type="SUPFAM" id="SSF50156">
    <property type="entry name" value="PDZ domain-like"/>
    <property type="match status" value="1"/>
</dbReference>
<comment type="similarity">
    <text evidence="3">Belongs to the peptidase S1C family.</text>
</comment>
<comment type="subunit">
    <text evidence="4">Homotrimer.</text>
</comment>
<evidence type="ECO:0000313" key="24">
    <source>
        <dbReference type="Proteomes" id="UP000516656"/>
    </source>
</evidence>
<dbReference type="Pfam" id="PF13180">
    <property type="entry name" value="PDZ_2"/>
    <property type="match status" value="1"/>
</dbReference>
<dbReference type="NCBIfam" id="TIGR02038">
    <property type="entry name" value="protease_degS"/>
    <property type="match status" value="1"/>
</dbReference>
<sequence>MLAFLGRSVLLGLATAAILLLAVPDLRQNIISTPTVSISDDDSSSQLSFNYAVRRASPAVVNIYNRRYNTEDRLKLTTQGLGSGVIMSDKGYILTNYHVVAQADQVIVALQDGRFFTAQLIGKDQKTDLAVLKINAENLPVIPVNPNYKAAVGDVVLAIGNPYNLGQTTTFGIISATGRSGVSFYGHQDFLQTDAAINEGNSGGALVNTKGELVGINTASFHPANIETYGISFAIPYESAIKIMKKLIADGRVIRGYIGIDGREINPVMARLYDADQINGILVLGMNPDGPAAKAGIHVRDILVEIDGKPVKDMLSVLDIVTDIRPGTHVKVKVLRNGKPMILDVLIGNKPENLGTKPEPPVQQLPPVPPS</sequence>
<evidence type="ECO:0000259" key="20">
    <source>
        <dbReference type="PROSITE" id="PS50106"/>
    </source>
</evidence>
<feature type="domain" description="PDZ" evidence="20">
    <location>
        <begin position="280"/>
        <end position="314"/>
    </location>
</feature>
<dbReference type="PRINTS" id="PR00834">
    <property type="entry name" value="PROTEASES2C"/>
</dbReference>
<comment type="subcellular location">
    <subcellularLocation>
        <location evidence="2">Cell inner membrane</location>
        <topology evidence="2">Single-pass membrane protein</topology>
    </subcellularLocation>
</comment>
<keyword evidence="12" id="KW-1133">Transmembrane helix</keyword>
<dbReference type="PANTHER" id="PTHR22939">
    <property type="entry name" value="SERINE PROTEASE FAMILY S1C HTRA-RELATED"/>
    <property type="match status" value="1"/>
</dbReference>
<keyword evidence="7" id="KW-0997">Cell inner membrane</keyword>
<dbReference type="Pfam" id="PF13365">
    <property type="entry name" value="Trypsin_2"/>
    <property type="match status" value="1"/>
</dbReference>
<dbReference type="EMBL" id="CP061854">
    <property type="protein sequence ID" value="QOD56843.1"/>
    <property type="molecule type" value="Genomic_DNA"/>
</dbReference>
<dbReference type="Proteomes" id="UP000516656">
    <property type="component" value="Chromosome 1"/>
</dbReference>
<feature type="compositionally biased region" description="Pro residues" evidence="19">
    <location>
        <begin position="358"/>
        <end position="371"/>
    </location>
</feature>
<dbReference type="SUPFAM" id="SSF50494">
    <property type="entry name" value="Trypsin-like serine proteases"/>
    <property type="match status" value="1"/>
</dbReference>
<dbReference type="InterPro" id="IPR001478">
    <property type="entry name" value="PDZ"/>
</dbReference>
<dbReference type="FunFam" id="2.40.10.10:FF:000009">
    <property type="entry name" value="Serine endoprotease DegS, periplasmic"/>
    <property type="match status" value="1"/>
</dbReference>
<evidence type="ECO:0000256" key="13">
    <source>
        <dbReference type="ARBA" id="ARBA00023136"/>
    </source>
</evidence>
<evidence type="ECO:0000313" key="23">
    <source>
        <dbReference type="Proteomes" id="UP000218676"/>
    </source>
</evidence>
<evidence type="ECO:0000256" key="11">
    <source>
        <dbReference type="ARBA" id="ARBA00022825"/>
    </source>
</evidence>
<name>A0A1V1V661_PHODP</name>
<evidence type="ECO:0000256" key="14">
    <source>
        <dbReference type="ARBA" id="ARBA00071522"/>
    </source>
</evidence>
<dbReference type="GO" id="GO:0004252">
    <property type="term" value="F:serine-type endopeptidase activity"/>
    <property type="evidence" value="ECO:0007669"/>
    <property type="project" value="InterPro"/>
</dbReference>